<feature type="domain" description="Enoyl reductase (ER)" evidence="3">
    <location>
        <begin position="22"/>
        <end position="363"/>
    </location>
</feature>
<evidence type="ECO:0000259" key="3">
    <source>
        <dbReference type="SMART" id="SM00829"/>
    </source>
</evidence>
<keyword evidence="2" id="KW-0560">Oxidoreductase</keyword>
<dbReference type="GO" id="GO:0016651">
    <property type="term" value="F:oxidoreductase activity, acting on NAD(P)H"/>
    <property type="evidence" value="ECO:0007669"/>
    <property type="project" value="TreeGrafter"/>
</dbReference>
<dbReference type="PANTHER" id="PTHR48106">
    <property type="entry name" value="QUINONE OXIDOREDUCTASE PIG3-RELATED"/>
    <property type="match status" value="1"/>
</dbReference>
<dbReference type="AlphaFoldDB" id="A0AA39YL06"/>
<dbReference type="Pfam" id="PF08240">
    <property type="entry name" value="ADH_N"/>
    <property type="match status" value="1"/>
</dbReference>
<dbReference type="SUPFAM" id="SSF50129">
    <property type="entry name" value="GroES-like"/>
    <property type="match status" value="1"/>
</dbReference>
<dbReference type="EMBL" id="JAUJDW010000027">
    <property type="protein sequence ID" value="KAK0653486.1"/>
    <property type="molecule type" value="Genomic_DNA"/>
</dbReference>
<dbReference type="Gene3D" id="3.90.180.10">
    <property type="entry name" value="Medium-chain alcohol dehydrogenases, catalytic domain"/>
    <property type="match status" value="1"/>
</dbReference>
<dbReference type="Proteomes" id="UP001175001">
    <property type="component" value="Unassembled WGS sequence"/>
</dbReference>
<comment type="caution">
    <text evidence="4">The sequence shown here is derived from an EMBL/GenBank/DDBJ whole genome shotgun (WGS) entry which is preliminary data.</text>
</comment>
<dbReference type="PANTHER" id="PTHR48106:SF18">
    <property type="entry name" value="QUINONE OXIDOREDUCTASE PIG3"/>
    <property type="match status" value="1"/>
</dbReference>
<dbReference type="SUPFAM" id="SSF51735">
    <property type="entry name" value="NAD(P)-binding Rossmann-fold domains"/>
    <property type="match status" value="1"/>
</dbReference>
<reference evidence="4" key="1">
    <citation type="submission" date="2023-06" db="EMBL/GenBank/DDBJ databases">
        <title>Multi-omics analyses reveal the molecular pathogenesis toolkit of Lasiodiplodia hormozganensis, a cross-kingdom pathogen.</title>
        <authorList>
            <person name="Felix C."/>
            <person name="Meneses R."/>
            <person name="Goncalves M.F.M."/>
            <person name="Tilleman L."/>
            <person name="Duarte A.S."/>
            <person name="Jorrin-Novo J.V."/>
            <person name="Van De Peer Y."/>
            <person name="Deforce D."/>
            <person name="Van Nieuwerburgh F."/>
            <person name="Esteves A.C."/>
            <person name="Alves A."/>
        </authorList>
    </citation>
    <scope>NUCLEOTIDE SEQUENCE</scope>
    <source>
        <strain evidence="4">CBS 339.90</strain>
    </source>
</reference>
<keyword evidence="1" id="KW-0521">NADP</keyword>
<gene>
    <name evidence="4" type="primary">Zadh2</name>
    <name evidence="4" type="ORF">DIS24_g6000</name>
</gene>
<accession>A0AA39YL06</accession>
<name>A0AA39YL06_9PEZI</name>
<keyword evidence="5" id="KW-1185">Reference proteome</keyword>
<dbReference type="InterPro" id="IPR013154">
    <property type="entry name" value="ADH-like_N"/>
</dbReference>
<protein>
    <submittedName>
        <fullName evidence="4">Prostaglandin reductase-3</fullName>
    </submittedName>
</protein>
<proteinExistence type="predicted"/>
<dbReference type="InterPro" id="IPR011032">
    <property type="entry name" value="GroES-like_sf"/>
</dbReference>
<dbReference type="Gene3D" id="3.40.50.720">
    <property type="entry name" value="NAD(P)-binding Rossmann-like Domain"/>
    <property type="match status" value="1"/>
</dbReference>
<evidence type="ECO:0000256" key="1">
    <source>
        <dbReference type="ARBA" id="ARBA00022857"/>
    </source>
</evidence>
<evidence type="ECO:0000313" key="5">
    <source>
        <dbReference type="Proteomes" id="UP001175001"/>
    </source>
</evidence>
<dbReference type="InterPro" id="IPR013149">
    <property type="entry name" value="ADH-like_C"/>
</dbReference>
<evidence type="ECO:0000256" key="2">
    <source>
        <dbReference type="ARBA" id="ARBA00023002"/>
    </source>
</evidence>
<organism evidence="4 5">
    <name type="scientific">Lasiodiplodia hormozganensis</name>
    <dbReference type="NCBI Taxonomy" id="869390"/>
    <lineage>
        <taxon>Eukaryota</taxon>
        <taxon>Fungi</taxon>
        <taxon>Dikarya</taxon>
        <taxon>Ascomycota</taxon>
        <taxon>Pezizomycotina</taxon>
        <taxon>Dothideomycetes</taxon>
        <taxon>Dothideomycetes incertae sedis</taxon>
        <taxon>Botryosphaeriales</taxon>
        <taxon>Botryosphaeriaceae</taxon>
        <taxon>Lasiodiplodia</taxon>
    </lineage>
</organism>
<dbReference type="Pfam" id="PF00107">
    <property type="entry name" value="ADH_zinc_N"/>
    <property type="match status" value="1"/>
</dbReference>
<dbReference type="InterPro" id="IPR020843">
    <property type="entry name" value="ER"/>
</dbReference>
<evidence type="ECO:0000313" key="4">
    <source>
        <dbReference type="EMBL" id="KAK0653486.1"/>
    </source>
</evidence>
<dbReference type="GO" id="GO:0070402">
    <property type="term" value="F:NADPH binding"/>
    <property type="evidence" value="ECO:0007669"/>
    <property type="project" value="TreeGrafter"/>
</dbReference>
<dbReference type="SMART" id="SM00829">
    <property type="entry name" value="PKS_ER"/>
    <property type="match status" value="1"/>
</dbReference>
<dbReference type="InterPro" id="IPR036291">
    <property type="entry name" value="NAD(P)-bd_dom_sf"/>
</dbReference>
<sequence>MPSWTSTPNGTMAAAVLTSPGAHPPTTCFTYDPSYPRPSLPSPDWVLVRVRAAGLNRAELRGRAGHAPFPPEFNIFQSEYHADPPAILGEEFVGEVAEAGATSGFEPGEKVAGFIYGGGKAYDGAYAQYTVVHRRRCFRLPAETRLGWEVLGAIPMSLWTAYGSVVLAGRLRERGEGVKVLVHGATSSVGIFAILLAKERGATVVATTRQEGKLARLKEVGADYAVLEEDIEKEVLRRFPRGVDIVLELVGPDQITRSMGLLARYGTLVVTGILNLEWEATGFNPMKIPATRCLTKHAMTNAGPGTEDDELDLVEPVLAEAVRNVESGKWPKEYIIDRTFELREAGAAHTYMEDNKAKGKVVMTIP</sequence>